<dbReference type="CDD" id="cd00082">
    <property type="entry name" value="HisKA"/>
    <property type="match status" value="1"/>
</dbReference>
<dbReference type="SUPFAM" id="SSF47384">
    <property type="entry name" value="Homodimeric domain of signal transducing histidine kinase"/>
    <property type="match status" value="1"/>
</dbReference>
<name>A0A0H4P895_9BACT</name>
<dbReference type="AlphaFoldDB" id="A0A0H4P895"/>
<evidence type="ECO:0000313" key="9">
    <source>
        <dbReference type="Proteomes" id="UP000036520"/>
    </source>
</evidence>
<proteinExistence type="predicted"/>
<evidence type="ECO:0000256" key="6">
    <source>
        <dbReference type="SAM" id="Phobius"/>
    </source>
</evidence>
<evidence type="ECO:0000256" key="2">
    <source>
        <dbReference type="ARBA" id="ARBA00012438"/>
    </source>
</evidence>
<dbReference type="Gene3D" id="1.10.287.130">
    <property type="match status" value="1"/>
</dbReference>
<keyword evidence="6" id="KW-1133">Transmembrane helix</keyword>
<dbReference type="InterPro" id="IPR036890">
    <property type="entry name" value="HATPase_C_sf"/>
</dbReference>
<evidence type="ECO:0000256" key="5">
    <source>
        <dbReference type="ARBA" id="ARBA00022777"/>
    </source>
</evidence>
<dbReference type="Gene3D" id="3.30.565.10">
    <property type="entry name" value="Histidine kinase-like ATPase, C-terminal domain"/>
    <property type="match status" value="1"/>
</dbReference>
<dbReference type="InterPro" id="IPR004358">
    <property type="entry name" value="Sig_transdc_His_kin-like_C"/>
</dbReference>
<keyword evidence="4" id="KW-0808">Transferase</keyword>
<dbReference type="SMART" id="SM00387">
    <property type="entry name" value="HATPase_c"/>
    <property type="match status" value="1"/>
</dbReference>
<dbReference type="Pfam" id="PF00512">
    <property type="entry name" value="HisKA"/>
    <property type="match status" value="1"/>
</dbReference>
<reference evidence="8 9" key="1">
    <citation type="submission" date="2015-07" db="EMBL/GenBank/DDBJ databases">
        <authorList>
            <person name="Kim K.M."/>
        </authorList>
    </citation>
    <scope>NUCLEOTIDE SEQUENCE [LARGE SCALE GENOMIC DNA]</scope>
    <source>
        <strain evidence="8 9">KCTC 12363</strain>
    </source>
</reference>
<dbReference type="InterPro" id="IPR003594">
    <property type="entry name" value="HATPase_dom"/>
</dbReference>
<dbReference type="InterPro" id="IPR003661">
    <property type="entry name" value="HisK_dim/P_dom"/>
</dbReference>
<dbReference type="RefSeq" id="WP_048640845.1">
    <property type="nucleotide sequence ID" value="NZ_CAXBGM010000036.1"/>
</dbReference>
<dbReference type="SMART" id="SM00388">
    <property type="entry name" value="HisKA"/>
    <property type="match status" value="1"/>
</dbReference>
<organism evidence="8 9">
    <name type="scientific">Cyclobacterium amurskyense</name>
    <dbReference type="NCBI Taxonomy" id="320787"/>
    <lineage>
        <taxon>Bacteria</taxon>
        <taxon>Pseudomonadati</taxon>
        <taxon>Bacteroidota</taxon>
        <taxon>Cytophagia</taxon>
        <taxon>Cytophagales</taxon>
        <taxon>Cyclobacteriaceae</taxon>
        <taxon>Cyclobacterium</taxon>
    </lineage>
</organism>
<keyword evidence="6" id="KW-0472">Membrane</keyword>
<keyword evidence="9" id="KW-1185">Reference proteome</keyword>
<dbReference type="Pfam" id="PF02518">
    <property type="entry name" value="HATPase_c"/>
    <property type="match status" value="1"/>
</dbReference>
<dbReference type="InterPro" id="IPR036097">
    <property type="entry name" value="HisK_dim/P_sf"/>
</dbReference>
<comment type="catalytic activity">
    <reaction evidence="1">
        <text>ATP + protein L-histidine = ADP + protein N-phospho-L-histidine.</text>
        <dbReference type="EC" id="2.7.13.3"/>
    </reaction>
</comment>
<dbReference type="KEGG" id="camu:CA2015_0942"/>
<dbReference type="PROSITE" id="PS50109">
    <property type="entry name" value="HIS_KIN"/>
    <property type="match status" value="1"/>
</dbReference>
<dbReference type="SUPFAM" id="SSF55874">
    <property type="entry name" value="ATPase domain of HSP90 chaperone/DNA topoisomerase II/histidine kinase"/>
    <property type="match status" value="1"/>
</dbReference>
<evidence type="ECO:0000313" key="8">
    <source>
        <dbReference type="EMBL" id="AKP50399.1"/>
    </source>
</evidence>
<dbReference type="GO" id="GO:0000155">
    <property type="term" value="F:phosphorelay sensor kinase activity"/>
    <property type="evidence" value="ECO:0007669"/>
    <property type="project" value="InterPro"/>
</dbReference>
<dbReference type="InterPro" id="IPR005467">
    <property type="entry name" value="His_kinase_dom"/>
</dbReference>
<dbReference type="PRINTS" id="PR00344">
    <property type="entry name" value="BCTRLSENSOR"/>
</dbReference>
<protein>
    <recommendedName>
        <fullName evidence="2">histidine kinase</fullName>
        <ecNumber evidence="2">2.7.13.3</ecNumber>
    </recommendedName>
</protein>
<accession>A0A0H4P895</accession>
<keyword evidence="3" id="KW-0597">Phosphoprotein</keyword>
<evidence type="ECO:0000256" key="1">
    <source>
        <dbReference type="ARBA" id="ARBA00000085"/>
    </source>
</evidence>
<dbReference type="STRING" id="320787.CA2015_0942"/>
<dbReference type="FunFam" id="3.30.565.10:FF:000006">
    <property type="entry name" value="Sensor histidine kinase WalK"/>
    <property type="match status" value="1"/>
</dbReference>
<keyword evidence="6" id="KW-0812">Transmembrane</keyword>
<sequence>MSKTSIKIIVFLMSLASLGLIGFQFYWVGNVLKINEARFEQNVFQALSSTSERIEKGEASDILLSSLARDTIFQKALLEPIEPIQVQVRRRKVAVNRPSVLDSMFDQPIPQISPTFRKLIASREGDLNSFSQIEKYFNMSPKVASSLFTPDELAILLAEKERHLQFLSEQDQKLSKRQYANRRQNYIIEELNVSRNVAESIVKANMKIELVEVVIHQLLSQGNQNILNRLDTAMVRKEVMGQLINRNIDQPFELGIVDNRNQIIGIGPVADLEFLNEHGIKAELFPSDLLGMENFLVIYFPEKQNYLMRQVFLPLASSLVFMCIIIICFVYAIKVIIRQKKISDIKNDFINNMTHEFKTPISTVSLAVEALQDPDLFGEKALRKRYLNIIKDENIRLGKQVEQVLHAAALEKKDFNLKFETIDLRKLIEETKKHFELLVENRGGTITSEYSLITGHLEADVFHLNNIVNNLLDNANKYSKNAPQIKIIVKESQTDFTISIIDKGIGISKEAQKKIFDKFYRVPTGNLHDVKGFGLGLSYVKTMVEAHKGTIKLDSEPGQGTVFTINLPKKK</sequence>
<evidence type="ECO:0000256" key="3">
    <source>
        <dbReference type="ARBA" id="ARBA00022553"/>
    </source>
</evidence>
<dbReference type="PANTHER" id="PTHR43547">
    <property type="entry name" value="TWO-COMPONENT HISTIDINE KINASE"/>
    <property type="match status" value="1"/>
</dbReference>
<evidence type="ECO:0000256" key="4">
    <source>
        <dbReference type="ARBA" id="ARBA00022679"/>
    </source>
</evidence>
<feature type="transmembrane region" description="Helical" evidence="6">
    <location>
        <begin position="311"/>
        <end position="333"/>
    </location>
</feature>
<dbReference type="PANTHER" id="PTHR43547:SF2">
    <property type="entry name" value="HYBRID SIGNAL TRANSDUCTION HISTIDINE KINASE C"/>
    <property type="match status" value="1"/>
</dbReference>
<feature type="transmembrane region" description="Helical" evidence="6">
    <location>
        <begin position="6"/>
        <end position="28"/>
    </location>
</feature>
<evidence type="ECO:0000259" key="7">
    <source>
        <dbReference type="PROSITE" id="PS50109"/>
    </source>
</evidence>
<feature type="domain" description="Histidine kinase" evidence="7">
    <location>
        <begin position="352"/>
        <end position="571"/>
    </location>
</feature>
<dbReference type="Proteomes" id="UP000036520">
    <property type="component" value="Chromosome"/>
</dbReference>
<keyword evidence="5 8" id="KW-0418">Kinase</keyword>
<dbReference type="EMBL" id="CP012040">
    <property type="protein sequence ID" value="AKP50399.1"/>
    <property type="molecule type" value="Genomic_DNA"/>
</dbReference>
<dbReference type="OrthoDB" id="1933776at2"/>
<dbReference type="EC" id="2.7.13.3" evidence="2"/>
<gene>
    <name evidence="8" type="ORF">CA2015_0942</name>
</gene>